<feature type="non-terminal residue" evidence="3">
    <location>
        <position position="1"/>
    </location>
</feature>
<keyword evidence="2" id="KW-1133">Transmembrane helix</keyword>
<dbReference type="InterPro" id="IPR012464">
    <property type="entry name" value="DUF1676"/>
</dbReference>
<comment type="caution">
    <text evidence="3">The sequence shown here is derived from an EMBL/GenBank/DDBJ whole genome shotgun (WGS) entry which is preliminary data.</text>
</comment>
<feature type="transmembrane region" description="Helical" evidence="2">
    <location>
        <begin position="214"/>
        <end position="234"/>
    </location>
</feature>
<proteinExistence type="predicted"/>
<reference evidence="3" key="1">
    <citation type="submission" date="2021-07" db="EMBL/GenBank/DDBJ databases">
        <authorList>
            <person name="Catto M.A."/>
            <person name="Jacobson A."/>
            <person name="Kennedy G."/>
            <person name="Labadie P."/>
            <person name="Hunt B.G."/>
            <person name="Srinivasan R."/>
        </authorList>
    </citation>
    <scope>NUCLEOTIDE SEQUENCE</scope>
    <source>
        <strain evidence="3">PL_HMW_Pooled</strain>
        <tissue evidence="3">Head</tissue>
    </source>
</reference>
<evidence type="ECO:0000313" key="3">
    <source>
        <dbReference type="EMBL" id="KAK3932299.1"/>
    </source>
</evidence>
<accession>A0AAE1LVP1</accession>
<protein>
    <submittedName>
        <fullName evidence="3">Queuine tRNA-ribosyltransferase</fullName>
    </submittedName>
</protein>
<keyword evidence="2" id="KW-0812">Transmembrane</keyword>
<dbReference type="Pfam" id="PF07898">
    <property type="entry name" value="DUF1676"/>
    <property type="match status" value="1"/>
</dbReference>
<feature type="compositionally biased region" description="Gly residues" evidence="1">
    <location>
        <begin position="303"/>
        <end position="323"/>
    </location>
</feature>
<dbReference type="AlphaFoldDB" id="A0AAE1LVP1"/>
<feature type="transmembrane region" description="Helical" evidence="2">
    <location>
        <begin position="44"/>
        <end position="62"/>
    </location>
</feature>
<keyword evidence="2" id="KW-0472">Membrane</keyword>
<name>A0AAE1LVP1_9NEOP</name>
<dbReference type="PANTHER" id="PTHR21879:SF22">
    <property type="entry name" value="FI03362P-RELATED"/>
    <property type="match status" value="1"/>
</dbReference>
<feature type="transmembrane region" description="Helical" evidence="2">
    <location>
        <begin position="240"/>
        <end position="260"/>
    </location>
</feature>
<feature type="region of interest" description="Disordered" evidence="1">
    <location>
        <begin position="303"/>
        <end position="325"/>
    </location>
</feature>
<dbReference type="PANTHER" id="PTHR21879">
    <property type="entry name" value="FI03362P-RELATED-RELATED"/>
    <property type="match status" value="1"/>
</dbReference>
<evidence type="ECO:0000256" key="1">
    <source>
        <dbReference type="SAM" id="MobiDB-lite"/>
    </source>
</evidence>
<evidence type="ECO:0000313" key="4">
    <source>
        <dbReference type="Proteomes" id="UP001219518"/>
    </source>
</evidence>
<keyword evidence="4" id="KW-1185">Reference proteome</keyword>
<gene>
    <name evidence="3" type="ORF">KUF71_011627</name>
</gene>
<sequence>MTIDQYLENGLKYGNLNIAIVFGAQSLPGTTVSVRSAEAAMTTTMMRVAAVLATLAAVAAAAPQVSRNAIQSGDDLVDSLYSDCLQKNSVSCVKYKLFSFVDKVLGGKDSFSLAEGVTVVQAPAPAGSEGAPRALTPEDAESQDVESMLSSRIKRFLDTHTVKIDLKGSDVLNAVNSAGRALGDMADSLGLTEPEETGLVGEESRGKKKKAAKILLPLLLMMKLKAAALIPLALGAIALIAGKALLIGKIALLLASIIGLKKLLSQQQKTVTYEIVSHGHGHGGGGGGHDSWSSGSGASFGGGSSGGDYGGSSSGGHGGGGWGRSIAEDAHQMAYKAQAPQ</sequence>
<evidence type="ECO:0000256" key="2">
    <source>
        <dbReference type="SAM" id="Phobius"/>
    </source>
</evidence>
<organism evidence="3 4">
    <name type="scientific">Frankliniella fusca</name>
    <dbReference type="NCBI Taxonomy" id="407009"/>
    <lineage>
        <taxon>Eukaryota</taxon>
        <taxon>Metazoa</taxon>
        <taxon>Ecdysozoa</taxon>
        <taxon>Arthropoda</taxon>
        <taxon>Hexapoda</taxon>
        <taxon>Insecta</taxon>
        <taxon>Pterygota</taxon>
        <taxon>Neoptera</taxon>
        <taxon>Paraneoptera</taxon>
        <taxon>Thysanoptera</taxon>
        <taxon>Terebrantia</taxon>
        <taxon>Thripoidea</taxon>
        <taxon>Thripidae</taxon>
        <taxon>Frankliniella</taxon>
    </lineage>
</organism>
<dbReference type="GO" id="GO:0016020">
    <property type="term" value="C:membrane"/>
    <property type="evidence" value="ECO:0007669"/>
    <property type="project" value="TreeGrafter"/>
</dbReference>
<reference evidence="3" key="2">
    <citation type="journal article" date="2023" name="BMC Genomics">
        <title>Pest status, molecular evolution, and epigenetic factors derived from the genome assembly of Frankliniella fusca, a thysanopteran phytovirus vector.</title>
        <authorList>
            <person name="Catto M.A."/>
            <person name="Labadie P.E."/>
            <person name="Jacobson A.L."/>
            <person name="Kennedy G.G."/>
            <person name="Srinivasan R."/>
            <person name="Hunt B.G."/>
        </authorList>
    </citation>
    <scope>NUCLEOTIDE SEQUENCE</scope>
    <source>
        <strain evidence="3">PL_HMW_Pooled</strain>
    </source>
</reference>
<dbReference type="EMBL" id="JAHWGI010001434">
    <property type="protein sequence ID" value="KAK3932299.1"/>
    <property type="molecule type" value="Genomic_DNA"/>
</dbReference>
<dbReference type="Proteomes" id="UP001219518">
    <property type="component" value="Unassembled WGS sequence"/>
</dbReference>